<feature type="transmembrane region" description="Helical" evidence="3">
    <location>
        <begin position="229"/>
        <end position="250"/>
    </location>
</feature>
<dbReference type="PANTHER" id="PTHR11360:SF234">
    <property type="entry name" value="MFS-TYPE TRANSPORTER DBAD-RELATED"/>
    <property type="match status" value="1"/>
</dbReference>
<dbReference type="InterPro" id="IPR011701">
    <property type="entry name" value="MFS"/>
</dbReference>
<keyword evidence="6" id="KW-1185">Reference proteome</keyword>
<feature type="transmembrane region" description="Helical" evidence="3">
    <location>
        <begin position="68"/>
        <end position="89"/>
    </location>
</feature>
<proteinExistence type="inferred from homology"/>
<dbReference type="PANTHER" id="PTHR11360">
    <property type="entry name" value="MONOCARBOXYLATE TRANSPORTER"/>
    <property type="match status" value="1"/>
</dbReference>
<feature type="transmembrane region" description="Helical" evidence="3">
    <location>
        <begin position="357"/>
        <end position="375"/>
    </location>
</feature>
<dbReference type="STRING" id="933084.A0A067PGN6"/>
<feature type="transmembrane region" description="Helical" evidence="3">
    <location>
        <begin position="197"/>
        <end position="217"/>
    </location>
</feature>
<feature type="transmembrane region" description="Helical" evidence="3">
    <location>
        <begin position="381"/>
        <end position="405"/>
    </location>
</feature>
<evidence type="ECO:0000259" key="4">
    <source>
        <dbReference type="PROSITE" id="PS50850"/>
    </source>
</evidence>
<evidence type="ECO:0000313" key="6">
    <source>
        <dbReference type="Proteomes" id="UP000027265"/>
    </source>
</evidence>
<feature type="domain" description="Major facilitator superfamily (MFS) profile" evidence="4">
    <location>
        <begin position="291"/>
        <end position="482"/>
    </location>
</feature>
<sequence length="482" mass="51464">MPPSFDNNRSTTNVSAVLSSTVVGSTQSFEILEKTDHLAECENGGYDVQVETTPHSAVNDPPDGGWRAWLTIAGAWMIQFSTFGHVSAFGVYQAFYTRDFLSYKSASEISWIGSVQLFLLYAPGVLVGRAFDAGYFHHTNAIGSVIYVFSMFMHSLVKPHQYYQVFLAQGLGVGLGQGILFLPSLSIVSHHFKNRRALATGIVVTGASVGGIVFPIMLNRLFAHGDGGFVLGVQVSAACVTGLLVVANLIMRVGKGRGRSAGGRGMGAKGGGPAGSNGLPVDLKGIIRDWAYVSSICGAFLTNIGLFFPFFYMQLFAEQHGVNENLSFYSLAILNGGSILGRLVPPFLADRVGVYNMILPCMLISSTMVFAIFGAGSVGGLIGVGGVFGFFSGAYVSLIPSLLVMMSRHMGELGVRMGIAFTIVGLAMLIGTPIEGALLGTNTEYSWWRGITFSGVCISMGCCMMLLSRILFVRSRGKGWFV</sequence>
<protein>
    <recommendedName>
        <fullName evidence="4">Major facilitator superfamily (MFS) profile domain-containing protein</fullName>
    </recommendedName>
</protein>
<dbReference type="InterPro" id="IPR036259">
    <property type="entry name" value="MFS_trans_sf"/>
</dbReference>
<dbReference type="AlphaFoldDB" id="A0A067PGN6"/>
<feature type="transmembrane region" description="Helical" evidence="3">
    <location>
        <begin position="139"/>
        <end position="157"/>
    </location>
</feature>
<dbReference type="InParanoid" id="A0A067PGN6"/>
<dbReference type="InterPro" id="IPR020846">
    <property type="entry name" value="MFS_dom"/>
</dbReference>
<dbReference type="OrthoDB" id="6499973at2759"/>
<dbReference type="Pfam" id="PF07690">
    <property type="entry name" value="MFS_1"/>
    <property type="match status" value="1"/>
</dbReference>
<organism evidence="5 6">
    <name type="scientific">Jaapia argillacea MUCL 33604</name>
    <dbReference type="NCBI Taxonomy" id="933084"/>
    <lineage>
        <taxon>Eukaryota</taxon>
        <taxon>Fungi</taxon>
        <taxon>Dikarya</taxon>
        <taxon>Basidiomycota</taxon>
        <taxon>Agaricomycotina</taxon>
        <taxon>Agaricomycetes</taxon>
        <taxon>Agaricomycetidae</taxon>
        <taxon>Jaapiales</taxon>
        <taxon>Jaapiaceae</taxon>
        <taxon>Jaapia</taxon>
    </lineage>
</organism>
<feature type="transmembrane region" description="Helical" evidence="3">
    <location>
        <begin position="451"/>
        <end position="472"/>
    </location>
</feature>
<dbReference type="GO" id="GO:0022857">
    <property type="term" value="F:transmembrane transporter activity"/>
    <property type="evidence" value="ECO:0007669"/>
    <property type="project" value="InterPro"/>
</dbReference>
<dbReference type="Proteomes" id="UP000027265">
    <property type="component" value="Unassembled WGS sequence"/>
</dbReference>
<feature type="transmembrane region" description="Helical" evidence="3">
    <location>
        <begin position="417"/>
        <end position="439"/>
    </location>
</feature>
<reference evidence="6" key="1">
    <citation type="journal article" date="2014" name="Proc. Natl. Acad. Sci. U.S.A.">
        <title>Extensive sampling of basidiomycete genomes demonstrates inadequacy of the white-rot/brown-rot paradigm for wood decay fungi.</title>
        <authorList>
            <person name="Riley R."/>
            <person name="Salamov A.A."/>
            <person name="Brown D.W."/>
            <person name="Nagy L.G."/>
            <person name="Floudas D."/>
            <person name="Held B.W."/>
            <person name="Levasseur A."/>
            <person name="Lombard V."/>
            <person name="Morin E."/>
            <person name="Otillar R."/>
            <person name="Lindquist E.A."/>
            <person name="Sun H."/>
            <person name="LaButti K.M."/>
            <person name="Schmutz J."/>
            <person name="Jabbour D."/>
            <person name="Luo H."/>
            <person name="Baker S.E."/>
            <person name="Pisabarro A.G."/>
            <person name="Walton J.D."/>
            <person name="Blanchette R.A."/>
            <person name="Henrissat B."/>
            <person name="Martin F."/>
            <person name="Cullen D."/>
            <person name="Hibbett D.S."/>
            <person name="Grigoriev I.V."/>
        </authorList>
    </citation>
    <scope>NUCLEOTIDE SEQUENCE [LARGE SCALE GENOMIC DNA]</scope>
    <source>
        <strain evidence="6">MUCL 33604</strain>
    </source>
</reference>
<dbReference type="InterPro" id="IPR050327">
    <property type="entry name" value="Proton-linked_MCT"/>
</dbReference>
<comment type="subcellular location">
    <subcellularLocation>
        <location evidence="1">Membrane</location>
        <topology evidence="1">Multi-pass membrane protein</topology>
    </subcellularLocation>
</comment>
<accession>A0A067PGN6</accession>
<dbReference type="Gene3D" id="1.20.1250.20">
    <property type="entry name" value="MFS general substrate transporter like domains"/>
    <property type="match status" value="2"/>
</dbReference>
<gene>
    <name evidence="5" type="ORF">JAAARDRAFT_38694</name>
</gene>
<dbReference type="SUPFAM" id="SSF103473">
    <property type="entry name" value="MFS general substrate transporter"/>
    <property type="match status" value="1"/>
</dbReference>
<keyword evidence="3" id="KW-0472">Membrane</keyword>
<dbReference type="HOGENOM" id="CLU_001265_1_1_1"/>
<dbReference type="PROSITE" id="PS50850">
    <property type="entry name" value="MFS"/>
    <property type="match status" value="1"/>
</dbReference>
<name>A0A067PGN6_9AGAM</name>
<evidence type="ECO:0000256" key="3">
    <source>
        <dbReference type="SAM" id="Phobius"/>
    </source>
</evidence>
<evidence type="ECO:0000256" key="2">
    <source>
        <dbReference type="ARBA" id="ARBA00006727"/>
    </source>
</evidence>
<keyword evidence="3" id="KW-1133">Transmembrane helix</keyword>
<dbReference type="GO" id="GO:0016020">
    <property type="term" value="C:membrane"/>
    <property type="evidence" value="ECO:0007669"/>
    <property type="project" value="UniProtKB-SubCell"/>
</dbReference>
<feature type="transmembrane region" description="Helical" evidence="3">
    <location>
        <begin position="326"/>
        <end position="345"/>
    </location>
</feature>
<feature type="transmembrane region" description="Helical" evidence="3">
    <location>
        <begin position="163"/>
        <end position="185"/>
    </location>
</feature>
<comment type="similarity">
    <text evidence="2">Belongs to the major facilitator superfamily. Monocarboxylate porter (TC 2.A.1.13) family.</text>
</comment>
<evidence type="ECO:0000256" key="1">
    <source>
        <dbReference type="ARBA" id="ARBA00004141"/>
    </source>
</evidence>
<feature type="transmembrane region" description="Helical" evidence="3">
    <location>
        <begin position="290"/>
        <end position="314"/>
    </location>
</feature>
<keyword evidence="3" id="KW-0812">Transmembrane</keyword>
<evidence type="ECO:0000313" key="5">
    <source>
        <dbReference type="EMBL" id="KDQ54083.1"/>
    </source>
</evidence>
<dbReference type="EMBL" id="KL197730">
    <property type="protein sequence ID" value="KDQ54083.1"/>
    <property type="molecule type" value="Genomic_DNA"/>
</dbReference>
<feature type="transmembrane region" description="Helical" evidence="3">
    <location>
        <begin position="109"/>
        <end position="127"/>
    </location>
</feature>